<dbReference type="CTD" id="642515"/>
<evidence type="ECO:0000313" key="2">
    <source>
        <dbReference type="Proteomes" id="UP000694856"/>
    </source>
</evidence>
<keyword evidence="3" id="KW-0472">Membrane</keyword>
<gene>
    <name evidence="3" type="primary">PRRT1B</name>
</gene>
<dbReference type="KEGG" id="cfr:106729257"/>
<reference evidence="3" key="1">
    <citation type="submission" date="2025-08" db="UniProtKB">
        <authorList>
            <consortium name="RefSeq"/>
        </authorList>
    </citation>
    <scope>IDENTIFICATION</scope>
    <source>
        <tissue evidence="3">Ear skin</tissue>
    </source>
</reference>
<dbReference type="AlphaFoldDB" id="A0A8B8SY94"/>
<keyword evidence="3" id="KW-0812">Transmembrane</keyword>
<feature type="compositionally biased region" description="Low complexity" evidence="1">
    <location>
        <begin position="104"/>
        <end position="132"/>
    </location>
</feature>
<sequence length="248" mass="26204">MINRPRSRHQETRAARESGAGPDGGGRRAAPLVAPWTQEWTRKGAAALRPPRTLGAPHALSSRSSRAARSSWMRTEGPARKRLRTETVRRRRAQRSPWPMPRRSPLADAPAEASAAPPDQAQAAGEARQAPRAAAGGIANIGFVGEPPPYAPPDPKAVPLLYPPFPQPPVLFPPAPAALYPPPAPLFPAPPAPALFAPFPVYNSPVAGVPAPATAEAQALAQGLHDGVRAGDPLLLPAHRAHCHRLLP</sequence>
<evidence type="ECO:0000256" key="1">
    <source>
        <dbReference type="SAM" id="MobiDB-lite"/>
    </source>
</evidence>
<feature type="region of interest" description="Disordered" evidence="1">
    <location>
        <begin position="1"/>
        <end position="132"/>
    </location>
</feature>
<proteinExistence type="predicted"/>
<name>A0A8B8SY94_CAMFR</name>
<feature type="compositionally biased region" description="Low complexity" evidence="1">
    <location>
        <begin position="61"/>
        <end position="71"/>
    </location>
</feature>
<dbReference type="RefSeq" id="XP_032334602.1">
    <property type="nucleotide sequence ID" value="XM_032478711.1"/>
</dbReference>
<organism evidence="2 3">
    <name type="scientific">Camelus ferus</name>
    <name type="common">Wild bactrian camel</name>
    <name type="synonym">Camelus bactrianus ferus</name>
    <dbReference type="NCBI Taxonomy" id="419612"/>
    <lineage>
        <taxon>Eukaryota</taxon>
        <taxon>Metazoa</taxon>
        <taxon>Chordata</taxon>
        <taxon>Craniata</taxon>
        <taxon>Vertebrata</taxon>
        <taxon>Euteleostomi</taxon>
        <taxon>Mammalia</taxon>
        <taxon>Eutheria</taxon>
        <taxon>Laurasiatheria</taxon>
        <taxon>Artiodactyla</taxon>
        <taxon>Tylopoda</taxon>
        <taxon>Camelidae</taxon>
        <taxon>Camelus</taxon>
    </lineage>
</organism>
<evidence type="ECO:0000313" key="3">
    <source>
        <dbReference type="RefSeq" id="XP_032334602.1"/>
    </source>
</evidence>
<accession>A0A8B8SY94</accession>
<dbReference type="GeneID" id="106729257"/>
<dbReference type="Proteomes" id="UP000694856">
    <property type="component" value="Chromosome 4"/>
</dbReference>
<protein>
    <submittedName>
        <fullName evidence="3">Proline rich transmembrane protein 1B</fullName>
    </submittedName>
</protein>
<keyword evidence="2" id="KW-1185">Reference proteome</keyword>